<proteinExistence type="predicted"/>
<feature type="transmembrane region" description="Helical" evidence="9">
    <location>
        <begin position="190"/>
        <end position="212"/>
    </location>
</feature>
<dbReference type="GO" id="GO:0004930">
    <property type="term" value="F:G protein-coupled receptor activity"/>
    <property type="evidence" value="ECO:0007669"/>
    <property type="project" value="UniProtKB-KW"/>
</dbReference>
<evidence type="ECO:0000256" key="2">
    <source>
        <dbReference type="ARBA" id="ARBA00022475"/>
    </source>
</evidence>
<keyword evidence="6 9" id="KW-0472">Membrane</keyword>
<dbReference type="EMBL" id="CAJNOE010000087">
    <property type="protein sequence ID" value="CAF0888171.1"/>
    <property type="molecule type" value="Genomic_DNA"/>
</dbReference>
<reference evidence="12" key="1">
    <citation type="submission" date="2021-02" db="EMBL/GenBank/DDBJ databases">
        <authorList>
            <person name="Nowell W R."/>
        </authorList>
    </citation>
    <scope>NUCLEOTIDE SEQUENCE</scope>
</reference>
<dbReference type="GO" id="GO:0007218">
    <property type="term" value="P:neuropeptide signaling pathway"/>
    <property type="evidence" value="ECO:0007669"/>
    <property type="project" value="TreeGrafter"/>
</dbReference>
<evidence type="ECO:0000256" key="4">
    <source>
        <dbReference type="ARBA" id="ARBA00022989"/>
    </source>
</evidence>
<dbReference type="EMBL" id="CAJOAY010000846">
    <property type="protein sequence ID" value="CAF3746231.1"/>
    <property type="molecule type" value="Genomic_DNA"/>
</dbReference>
<dbReference type="Gene3D" id="1.20.1070.10">
    <property type="entry name" value="Rhodopsin 7-helix transmembrane proteins"/>
    <property type="match status" value="1"/>
</dbReference>
<dbReference type="InterPro" id="IPR000276">
    <property type="entry name" value="GPCR_Rhodpsn"/>
</dbReference>
<evidence type="ECO:0000256" key="1">
    <source>
        <dbReference type="ARBA" id="ARBA00004651"/>
    </source>
</evidence>
<feature type="transmembrane region" description="Helical" evidence="9">
    <location>
        <begin position="106"/>
        <end position="127"/>
    </location>
</feature>
<evidence type="ECO:0000256" key="3">
    <source>
        <dbReference type="ARBA" id="ARBA00022692"/>
    </source>
</evidence>
<accession>A0A813YSK7</accession>
<evidence type="ECO:0000313" key="15">
    <source>
        <dbReference type="Proteomes" id="UP000663860"/>
    </source>
</evidence>
<dbReference type="PROSITE" id="PS50262">
    <property type="entry name" value="G_PROTEIN_RECEP_F1_2"/>
    <property type="match status" value="1"/>
</dbReference>
<evidence type="ECO:0000256" key="9">
    <source>
        <dbReference type="SAM" id="Phobius"/>
    </source>
</evidence>
<dbReference type="EMBL" id="CAJOBB010001878">
    <property type="protein sequence ID" value="CAF3914515.1"/>
    <property type="molecule type" value="Genomic_DNA"/>
</dbReference>
<keyword evidence="4 9" id="KW-1133">Transmembrane helix</keyword>
<dbReference type="InterPro" id="IPR017452">
    <property type="entry name" value="GPCR_Rhodpsn_7TM"/>
</dbReference>
<organism evidence="12 15">
    <name type="scientific">Adineta steineri</name>
    <dbReference type="NCBI Taxonomy" id="433720"/>
    <lineage>
        <taxon>Eukaryota</taxon>
        <taxon>Metazoa</taxon>
        <taxon>Spiralia</taxon>
        <taxon>Gnathifera</taxon>
        <taxon>Rotifera</taxon>
        <taxon>Eurotatoria</taxon>
        <taxon>Bdelloidea</taxon>
        <taxon>Adinetida</taxon>
        <taxon>Adinetidae</taxon>
        <taxon>Adineta</taxon>
    </lineage>
</organism>
<dbReference type="AlphaFoldDB" id="A0A813YSK7"/>
<dbReference type="GO" id="GO:0042923">
    <property type="term" value="F:neuropeptide binding"/>
    <property type="evidence" value="ECO:0007669"/>
    <property type="project" value="TreeGrafter"/>
</dbReference>
<name>A0A813YSK7_9BILA</name>
<dbReference type="EMBL" id="CAJNON010000053">
    <property type="protein sequence ID" value="CAF0877237.1"/>
    <property type="molecule type" value="Genomic_DNA"/>
</dbReference>
<evidence type="ECO:0000256" key="7">
    <source>
        <dbReference type="ARBA" id="ARBA00023170"/>
    </source>
</evidence>
<comment type="caution">
    <text evidence="12">The sequence shown here is derived from an EMBL/GenBank/DDBJ whole genome shotgun (WGS) entry which is preliminary data.</text>
</comment>
<dbReference type="PANTHER" id="PTHR24229:SF40">
    <property type="entry name" value="ALLATOSTATIN C RECEPTOR 1-RELATED"/>
    <property type="match status" value="1"/>
</dbReference>
<dbReference type="Pfam" id="PF00001">
    <property type="entry name" value="7tm_1"/>
    <property type="match status" value="1"/>
</dbReference>
<dbReference type="PANTHER" id="PTHR24229">
    <property type="entry name" value="NEUROPEPTIDES RECEPTOR"/>
    <property type="match status" value="1"/>
</dbReference>
<keyword evidence="3 9" id="KW-0812">Transmembrane</keyword>
<evidence type="ECO:0000259" key="10">
    <source>
        <dbReference type="PROSITE" id="PS50262"/>
    </source>
</evidence>
<dbReference type="Proteomes" id="UP000663891">
    <property type="component" value="Unassembled WGS sequence"/>
</dbReference>
<evidence type="ECO:0000313" key="12">
    <source>
        <dbReference type="EMBL" id="CAF0888171.1"/>
    </source>
</evidence>
<dbReference type="OrthoDB" id="9996714at2759"/>
<protein>
    <recommendedName>
        <fullName evidence="10">G-protein coupled receptors family 1 profile domain-containing protein</fullName>
    </recommendedName>
</protein>
<keyword evidence="2" id="KW-1003">Cell membrane</keyword>
<dbReference type="SUPFAM" id="SSF81321">
    <property type="entry name" value="Family A G protein-coupled receptor-like"/>
    <property type="match status" value="1"/>
</dbReference>
<dbReference type="Proteomes" id="UP000663860">
    <property type="component" value="Unassembled WGS sequence"/>
</dbReference>
<feature type="transmembrane region" description="Helical" evidence="9">
    <location>
        <begin position="254"/>
        <end position="273"/>
    </location>
</feature>
<dbReference type="Proteomes" id="UP000663881">
    <property type="component" value="Unassembled WGS sequence"/>
</dbReference>
<feature type="transmembrane region" description="Helical" evidence="9">
    <location>
        <begin position="147"/>
        <end position="170"/>
    </location>
</feature>
<evidence type="ECO:0000313" key="13">
    <source>
        <dbReference type="EMBL" id="CAF3746231.1"/>
    </source>
</evidence>
<dbReference type="Proteomes" id="UP000663868">
    <property type="component" value="Unassembled WGS sequence"/>
</dbReference>
<evidence type="ECO:0000256" key="5">
    <source>
        <dbReference type="ARBA" id="ARBA00023040"/>
    </source>
</evidence>
<evidence type="ECO:0000313" key="14">
    <source>
        <dbReference type="EMBL" id="CAF3914515.1"/>
    </source>
</evidence>
<comment type="subcellular location">
    <subcellularLocation>
        <location evidence="1">Cell membrane</location>
        <topology evidence="1">Multi-pass membrane protein</topology>
    </subcellularLocation>
</comment>
<feature type="transmembrane region" description="Helical" evidence="9">
    <location>
        <begin position="67"/>
        <end position="86"/>
    </location>
</feature>
<dbReference type="GO" id="GO:0043005">
    <property type="term" value="C:neuron projection"/>
    <property type="evidence" value="ECO:0007669"/>
    <property type="project" value="TreeGrafter"/>
</dbReference>
<evidence type="ECO:0000313" key="11">
    <source>
        <dbReference type="EMBL" id="CAF0877237.1"/>
    </source>
</evidence>
<evidence type="ECO:0000256" key="8">
    <source>
        <dbReference type="ARBA" id="ARBA00023224"/>
    </source>
</evidence>
<keyword evidence="8" id="KW-0807">Transducer</keyword>
<gene>
    <name evidence="12" type="ORF">IZO911_LOCUS11567</name>
    <name evidence="14" type="ORF">KXQ929_LOCUS23544</name>
    <name evidence="13" type="ORF">OKA104_LOCUS15410</name>
    <name evidence="11" type="ORF">VCS650_LOCUS8046</name>
</gene>
<dbReference type="GO" id="GO:0005886">
    <property type="term" value="C:plasma membrane"/>
    <property type="evidence" value="ECO:0007669"/>
    <property type="project" value="UniProtKB-SubCell"/>
</dbReference>
<feature type="transmembrane region" description="Helical" evidence="9">
    <location>
        <begin position="34"/>
        <end position="55"/>
    </location>
</feature>
<keyword evidence="5" id="KW-0297">G-protein coupled receptor</keyword>
<evidence type="ECO:0000256" key="6">
    <source>
        <dbReference type="ARBA" id="ARBA00023136"/>
    </source>
</evidence>
<feature type="domain" description="G-protein coupled receptors family 1 profile" evidence="10">
    <location>
        <begin position="46"/>
        <end position="309"/>
    </location>
</feature>
<sequence>MNNTTINDTSIAASDDQTDLITFINLLNKIISQYGLGLIWFIGNIGSVLTCMVFYQPTYDKSPCAMYFLVSSFAQFFTFNFPLLTRLLQYGYDIKTVNISLGYCKFRYYCFYVSVAIPRYAIVIASIDRYFASSRNALRRQWSSPKIAFRLIIGNIILWCIIYIQVLVFYEIRDHSCQPQAGAYGMFFSIYISIDSGILPTLLMLIFGLLTVRNVHQTRKRIGIVRETNDGRPIQTGKISKKELQLHKMIANQIILYIIFNIPNPCYLVYNAFTINTEKSSARQTIEVFIDNMTYLLVYFGFSLTFATFVVSSGIFRREFLQLIRTKILRQPLIQIKTSGRTRVKLRRQND</sequence>
<feature type="transmembrane region" description="Helical" evidence="9">
    <location>
        <begin position="293"/>
        <end position="316"/>
    </location>
</feature>
<keyword evidence="7" id="KW-0675">Receptor</keyword>